<accession>A0A0N4VCF9</accession>
<evidence type="ECO:0000313" key="1">
    <source>
        <dbReference type="EMBL" id="VDD92986.1"/>
    </source>
</evidence>
<gene>
    <name evidence="1" type="ORF">EVEC_LOCUS7737</name>
</gene>
<reference evidence="1 2" key="2">
    <citation type="submission" date="2018-10" db="EMBL/GenBank/DDBJ databases">
        <authorList>
            <consortium name="Pathogen Informatics"/>
        </authorList>
    </citation>
    <scope>NUCLEOTIDE SEQUENCE [LARGE SCALE GENOMIC DNA]</scope>
</reference>
<protein>
    <submittedName>
        <fullName evidence="1 3">Uncharacterized protein</fullName>
    </submittedName>
</protein>
<name>A0A0N4VCF9_ENTVE</name>
<dbReference type="EMBL" id="UXUI01009066">
    <property type="protein sequence ID" value="VDD92986.1"/>
    <property type="molecule type" value="Genomic_DNA"/>
</dbReference>
<dbReference type="Proteomes" id="UP000274131">
    <property type="component" value="Unassembled WGS sequence"/>
</dbReference>
<evidence type="ECO:0000313" key="3">
    <source>
        <dbReference type="WBParaSite" id="EVEC_0000825301-mRNA-1"/>
    </source>
</evidence>
<sequence length="66" mass="7410">MAKVFVEPGEEDKREFCAGKQRVFVRKTCPSASTSTFGCNNLRTSVSTVLEDGRRPYSVVNSRHSR</sequence>
<proteinExistence type="predicted"/>
<evidence type="ECO:0000313" key="2">
    <source>
        <dbReference type="Proteomes" id="UP000274131"/>
    </source>
</evidence>
<keyword evidence="2" id="KW-1185">Reference proteome</keyword>
<organism evidence="3">
    <name type="scientific">Enterobius vermicularis</name>
    <name type="common">Human pinworm</name>
    <dbReference type="NCBI Taxonomy" id="51028"/>
    <lineage>
        <taxon>Eukaryota</taxon>
        <taxon>Metazoa</taxon>
        <taxon>Ecdysozoa</taxon>
        <taxon>Nematoda</taxon>
        <taxon>Chromadorea</taxon>
        <taxon>Rhabditida</taxon>
        <taxon>Spirurina</taxon>
        <taxon>Oxyuridomorpha</taxon>
        <taxon>Oxyuroidea</taxon>
        <taxon>Oxyuridae</taxon>
        <taxon>Enterobius</taxon>
    </lineage>
</organism>
<reference evidence="3" key="1">
    <citation type="submission" date="2017-02" db="UniProtKB">
        <authorList>
            <consortium name="WormBaseParasite"/>
        </authorList>
    </citation>
    <scope>IDENTIFICATION</scope>
</reference>
<dbReference type="AlphaFoldDB" id="A0A0N4VCF9"/>
<dbReference type="WBParaSite" id="EVEC_0000825301-mRNA-1">
    <property type="protein sequence ID" value="EVEC_0000825301-mRNA-1"/>
    <property type="gene ID" value="EVEC_0000825301"/>
</dbReference>